<evidence type="ECO:0000313" key="2">
    <source>
        <dbReference type="EMBL" id="KZP12104.1"/>
    </source>
</evidence>
<dbReference type="Proteomes" id="UP000076532">
    <property type="component" value="Unassembled WGS sequence"/>
</dbReference>
<feature type="compositionally biased region" description="Basic and acidic residues" evidence="1">
    <location>
        <begin position="157"/>
        <end position="174"/>
    </location>
</feature>
<sequence length="269" mass="30537">MSHRPMSPRSPTSSSPSHSPTRKKIAIPPGFIATSRPKRRVSQLSVRELYDQHDRNARTLSSPAASTSTLIQRISGEQAAIEARLLEIEGMENLQTKLRNTRISADEDMNVDALDPHPISNAIDAKRRVLSKYNPEPLSGGRGVGTLSFDEAIQLEQRAHTQDQERQRKLEEKRKRTGMPSKGEVMTKQEREKRIWAFMNAKPSDSDLEDDSDEDEDDDPATWFDDDQEDGIKGQNIVQPDTLEELSNVIRVDNNNLHYSTFYEPRDND</sequence>
<feature type="region of interest" description="Disordered" evidence="1">
    <location>
        <begin position="1"/>
        <end position="39"/>
    </location>
</feature>
<dbReference type="AlphaFoldDB" id="A0A166AYX4"/>
<feature type="compositionally biased region" description="Low complexity" evidence="1">
    <location>
        <begin position="1"/>
        <end position="19"/>
    </location>
</feature>
<dbReference type="EMBL" id="KV417652">
    <property type="protein sequence ID" value="KZP12104.1"/>
    <property type="molecule type" value="Genomic_DNA"/>
</dbReference>
<reference evidence="2 3" key="1">
    <citation type="journal article" date="2016" name="Mol. Biol. Evol.">
        <title>Comparative Genomics of Early-Diverging Mushroom-Forming Fungi Provides Insights into the Origins of Lignocellulose Decay Capabilities.</title>
        <authorList>
            <person name="Nagy L.G."/>
            <person name="Riley R."/>
            <person name="Tritt A."/>
            <person name="Adam C."/>
            <person name="Daum C."/>
            <person name="Floudas D."/>
            <person name="Sun H."/>
            <person name="Yadav J.S."/>
            <person name="Pangilinan J."/>
            <person name="Larsson K.H."/>
            <person name="Matsuura K."/>
            <person name="Barry K."/>
            <person name="Labutti K."/>
            <person name="Kuo R."/>
            <person name="Ohm R.A."/>
            <person name="Bhattacharya S.S."/>
            <person name="Shirouzu T."/>
            <person name="Yoshinaga Y."/>
            <person name="Martin F.M."/>
            <person name="Grigoriev I.V."/>
            <person name="Hibbett D.S."/>
        </authorList>
    </citation>
    <scope>NUCLEOTIDE SEQUENCE [LARGE SCALE GENOMIC DNA]</scope>
    <source>
        <strain evidence="2 3">CBS 109695</strain>
    </source>
</reference>
<gene>
    <name evidence="2" type="ORF">FIBSPDRAFT_799299</name>
</gene>
<proteinExistence type="predicted"/>
<feature type="region of interest" description="Disordered" evidence="1">
    <location>
        <begin position="157"/>
        <end position="240"/>
    </location>
</feature>
<name>A0A166AYX4_9AGAM</name>
<feature type="compositionally biased region" description="Basic and acidic residues" evidence="1">
    <location>
        <begin position="185"/>
        <end position="195"/>
    </location>
</feature>
<dbReference type="STRING" id="436010.A0A166AYX4"/>
<evidence type="ECO:0000256" key="1">
    <source>
        <dbReference type="SAM" id="MobiDB-lite"/>
    </source>
</evidence>
<accession>A0A166AYX4</accession>
<dbReference type="OrthoDB" id="68090at2759"/>
<feature type="compositionally biased region" description="Acidic residues" evidence="1">
    <location>
        <begin position="206"/>
        <end position="229"/>
    </location>
</feature>
<organism evidence="2 3">
    <name type="scientific">Athelia psychrophila</name>
    <dbReference type="NCBI Taxonomy" id="1759441"/>
    <lineage>
        <taxon>Eukaryota</taxon>
        <taxon>Fungi</taxon>
        <taxon>Dikarya</taxon>
        <taxon>Basidiomycota</taxon>
        <taxon>Agaricomycotina</taxon>
        <taxon>Agaricomycetes</taxon>
        <taxon>Agaricomycetidae</taxon>
        <taxon>Atheliales</taxon>
        <taxon>Atheliaceae</taxon>
        <taxon>Athelia</taxon>
    </lineage>
</organism>
<evidence type="ECO:0000313" key="3">
    <source>
        <dbReference type="Proteomes" id="UP000076532"/>
    </source>
</evidence>
<keyword evidence="3" id="KW-1185">Reference proteome</keyword>
<protein>
    <submittedName>
        <fullName evidence="2">Uncharacterized protein</fullName>
    </submittedName>
</protein>